<organism evidence="6 7">
    <name type="scientific">Megasphaera hominis</name>
    <dbReference type="NCBI Taxonomy" id="159836"/>
    <lineage>
        <taxon>Bacteria</taxon>
        <taxon>Bacillati</taxon>
        <taxon>Bacillota</taxon>
        <taxon>Negativicutes</taxon>
        <taxon>Veillonellales</taxon>
        <taxon>Veillonellaceae</taxon>
        <taxon>Megasphaera</taxon>
    </lineage>
</organism>
<dbReference type="InterPro" id="IPR008146">
    <property type="entry name" value="Gln_synth_cat_dom"/>
</dbReference>
<dbReference type="Pfam" id="PF00120">
    <property type="entry name" value="Gln-synt_C"/>
    <property type="match status" value="1"/>
</dbReference>
<protein>
    <recommendedName>
        <fullName evidence="2">glutamine synthetase</fullName>
        <ecNumber evidence="2">6.3.1.2</ecNumber>
    </recommendedName>
</protein>
<feature type="domain" description="GS catalytic" evidence="5">
    <location>
        <begin position="132"/>
        <end position="554"/>
    </location>
</feature>
<evidence type="ECO:0000256" key="3">
    <source>
        <dbReference type="PROSITE-ProRule" id="PRU01331"/>
    </source>
</evidence>
<evidence type="ECO:0000313" key="6">
    <source>
        <dbReference type="EMBL" id="MBC3536899.1"/>
    </source>
</evidence>
<accession>A0ABR6VI63</accession>
<reference evidence="6 7" key="1">
    <citation type="submission" date="2020-08" db="EMBL/GenBank/DDBJ databases">
        <authorList>
            <person name="Liu C."/>
            <person name="Sun Q."/>
        </authorList>
    </citation>
    <scope>NUCLEOTIDE SEQUENCE [LARGE SCALE GENOMIC DNA]</scope>
    <source>
        <strain evidence="6 7">NSJ-59</strain>
    </source>
</reference>
<dbReference type="EC" id="6.3.1.2" evidence="2"/>
<comment type="similarity">
    <text evidence="1 3 4">Belongs to the glutamine synthetase family.</text>
</comment>
<comment type="caution">
    <text evidence="6">The sequence shown here is derived from an EMBL/GenBank/DDBJ whole genome shotgun (WGS) entry which is preliminary data.</text>
</comment>
<dbReference type="PROSITE" id="PS51987">
    <property type="entry name" value="GS_CATALYTIC"/>
    <property type="match status" value="1"/>
</dbReference>
<evidence type="ECO:0000259" key="5">
    <source>
        <dbReference type="PROSITE" id="PS51987"/>
    </source>
</evidence>
<proteinExistence type="inferred from homology"/>
<evidence type="ECO:0000256" key="1">
    <source>
        <dbReference type="ARBA" id="ARBA00009897"/>
    </source>
</evidence>
<dbReference type="PANTHER" id="PTHR43407">
    <property type="entry name" value="GLUTAMINE SYNTHETASE"/>
    <property type="match status" value="1"/>
</dbReference>
<keyword evidence="7" id="KW-1185">Reference proteome</keyword>
<sequence length="633" mass="71013">MVKEDLVYVIPAGQYGKEGVLALLEQHPEIKFVSLVGVDLAGNDTDEKIPISTFFEDYDDFFNATAFQTDGSSVVLPGIATLSNARVDIKADPGVNWIIDYNYDNIDEHTGKPTGTLRIPSFLRHATGYIDSRSILRNTLNYVNDELIQIVKKYGVNGLTINTDDIEKIVFTTATELEFWVKSPSQDVATRRLSVSQKLQEQYWQRTHGVVRTALEQSVERLRQYGLEPEMGHKEVGGIKAQIDDSGNLIYVLEQLEIDWKYTGDPVQTADNEILARVIVREVFRENGLEVTFQAKPIHGVAGSGEHTHFGIGAIMKNGKFVNLYNPDDMKKDFLSSLGYGAIMGILKHYEVINPFVSSTNDALNRLKPGFEAPVCIVTALGGETPDVQTRNRSVLIGLIRNTKKPAATRFELRAPNAFTNTYIAISLVYMAALDGIRYALSSGKTPAALCAELSKKPGEAADYLEKDRAYRSEVDVFEAFTAEERDAMFGKAPKTVWENFKALDEYPEKVAELACGAFEKRFVDSFKAGALKRWALELQYRIIPENLHTVIECKPLHTEADTNPLEVERWTVINSLRTELGRDTEKSLSIFTKIKKALATEDYDTASDLMIVMNEKMDVLNDLYYEYSHNAF</sequence>
<dbReference type="RefSeq" id="WP_186503053.1">
    <property type="nucleotide sequence ID" value="NZ_JACOGK010000016.1"/>
</dbReference>
<evidence type="ECO:0000256" key="2">
    <source>
        <dbReference type="ARBA" id="ARBA00012937"/>
    </source>
</evidence>
<dbReference type="InterPro" id="IPR014746">
    <property type="entry name" value="Gln_synth/guanido_kin_cat_dom"/>
</dbReference>
<dbReference type="EMBL" id="JACOGK010000016">
    <property type="protein sequence ID" value="MBC3536899.1"/>
    <property type="molecule type" value="Genomic_DNA"/>
</dbReference>
<dbReference type="Gene3D" id="3.30.590.10">
    <property type="entry name" value="Glutamine synthetase/guanido kinase, catalytic domain"/>
    <property type="match status" value="1"/>
</dbReference>
<dbReference type="PANTHER" id="PTHR43407:SF1">
    <property type="entry name" value="LENGSIN"/>
    <property type="match status" value="1"/>
</dbReference>
<gene>
    <name evidence="6" type="ORF">H8J70_06515</name>
</gene>
<name>A0ABR6VI63_9FIRM</name>
<evidence type="ECO:0000256" key="4">
    <source>
        <dbReference type="RuleBase" id="RU000384"/>
    </source>
</evidence>
<dbReference type="SUPFAM" id="SSF55931">
    <property type="entry name" value="Glutamine synthetase/guanido kinase"/>
    <property type="match status" value="1"/>
</dbReference>
<dbReference type="Proteomes" id="UP000606870">
    <property type="component" value="Unassembled WGS sequence"/>
</dbReference>
<evidence type="ECO:0000313" key="7">
    <source>
        <dbReference type="Proteomes" id="UP000606870"/>
    </source>
</evidence>
<dbReference type="SMART" id="SM01230">
    <property type="entry name" value="Gln-synt_C"/>
    <property type="match status" value="1"/>
</dbReference>